<dbReference type="SUPFAM" id="SSF52374">
    <property type="entry name" value="Nucleotidylyl transferase"/>
    <property type="match status" value="1"/>
</dbReference>
<dbReference type="GO" id="GO:0006423">
    <property type="term" value="P:cysteinyl-tRNA aminoacylation"/>
    <property type="evidence" value="ECO:0007669"/>
    <property type="project" value="TreeGrafter"/>
</dbReference>
<dbReference type="PANTHER" id="PTHR10890:SF3">
    <property type="entry name" value="CYSTEINE--TRNA LIGASE, CYTOPLASMIC"/>
    <property type="match status" value="1"/>
</dbReference>
<protein>
    <submittedName>
        <fullName evidence="5">Cysteinyl-tRNA synthetase</fullName>
        <ecNumber evidence="5">6.1.1.16</ecNumber>
    </submittedName>
</protein>
<dbReference type="PANTHER" id="PTHR10890">
    <property type="entry name" value="CYSTEINYL-TRNA SYNTHETASE"/>
    <property type="match status" value="1"/>
</dbReference>
<reference evidence="5" key="1">
    <citation type="submission" date="2013-08" db="EMBL/GenBank/DDBJ databases">
        <authorList>
            <person name="Mendez C."/>
            <person name="Richter M."/>
            <person name="Ferrer M."/>
            <person name="Sanchez J."/>
        </authorList>
    </citation>
    <scope>NUCLEOTIDE SEQUENCE</scope>
</reference>
<evidence type="ECO:0000313" key="5">
    <source>
        <dbReference type="EMBL" id="EQD52622.1"/>
    </source>
</evidence>
<dbReference type="EC" id="6.1.1.16" evidence="5"/>
<dbReference type="AlphaFoldDB" id="T1A6P2"/>
<keyword evidence="1 5" id="KW-0436">Ligase</keyword>
<reference evidence="5" key="2">
    <citation type="journal article" date="2014" name="ISME J.">
        <title>Microbial stratification in low pH oxic and suboxic macroscopic growths along an acid mine drainage.</title>
        <authorList>
            <person name="Mendez-Garcia C."/>
            <person name="Mesa V."/>
            <person name="Sprenger R.R."/>
            <person name="Richter M."/>
            <person name="Diez M.S."/>
            <person name="Solano J."/>
            <person name="Bargiela R."/>
            <person name="Golyshina O.V."/>
            <person name="Manteca A."/>
            <person name="Ramos J.L."/>
            <person name="Gallego J.R."/>
            <person name="Llorente I."/>
            <person name="Martins Dos Santos V.A."/>
            <person name="Jensen O.N."/>
            <person name="Pelaez A.I."/>
            <person name="Sanchez J."/>
            <person name="Ferrer M."/>
        </authorList>
    </citation>
    <scope>NUCLEOTIDE SEQUENCE</scope>
</reference>
<keyword evidence="3" id="KW-0067">ATP-binding</keyword>
<dbReference type="GO" id="GO:0004817">
    <property type="term" value="F:cysteine-tRNA ligase activity"/>
    <property type="evidence" value="ECO:0007669"/>
    <property type="project" value="UniProtKB-EC"/>
</dbReference>
<feature type="domain" description="tRNA synthetases class I catalytic" evidence="4">
    <location>
        <begin position="32"/>
        <end position="195"/>
    </location>
</feature>
<dbReference type="GO" id="GO:0005737">
    <property type="term" value="C:cytoplasm"/>
    <property type="evidence" value="ECO:0007669"/>
    <property type="project" value="TreeGrafter"/>
</dbReference>
<organism evidence="5">
    <name type="scientific">mine drainage metagenome</name>
    <dbReference type="NCBI Taxonomy" id="410659"/>
    <lineage>
        <taxon>unclassified sequences</taxon>
        <taxon>metagenomes</taxon>
        <taxon>ecological metagenomes</taxon>
    </lineage>
</organism>
<dbReference type="Pfam" id="PF01406">
    <property type="entry name" value="tRNA-synt_1e"/>
    <property type="match status" value="1"/>
</dbReference>
<dbReference type="GO" id="GO:0005524">
    <property type="term" value="F:ATP binding"/>
    <property type="evidence" value="ECO:0007669"/>
    <property type="project" value="UniProtKB-KW"/>
</dbReference>
<evidence type="ECO:0000256" key="2">
    <source>
        <dbReference type="ARBA" id="ARBA00022741"/>
    </source>
</evidence>
<dbReference type="EMBL" id="AUZY01006932">
    <property type="protein sequence ID" value="EQD52622.1"/>
    <property type="molecule type" value="Genomic_DNA"/>
</dbReference>
<keyword evidence="5" id="KW-0030">Aminoacyl-tRNA synthetase</keyword>
<evidence type="ECO:0000256" key="3">
    <source>
        <dbReference type="ARBA" id="ARBA00022840"/>
    </source>
</evidence>
<keyword evidence="2" id="KW-0547">Nucleotide-binding</keyword>
<evidence type="ECO:0000259" key="4">
    <source>
        <dbReference type="Pfam" id="PF01406"/>
    </source>
</evidence>
<sequence length="195" mass="22220">MAQVTDRPPAPRPVRIHDTLRGGVVPLVPRVSPRVGMFVCGLTPYKPSHLGHGRTFVFFDVVARFLRQQGYRVFYLQNVTDLDDKTLAQAREERTSYFDVSERNFSGYVRDMERLGVRSVNLYARCTDYVPEILAQIQELVTKGLAYPGPTGDVYYEVGRFPAFGALSRQRMEEVRPGARVEVDPHKRAPEDFVI</sequence>
<comment type="caution">
    <text evidence="5">The sequence shown here is derived from an EMBL/GenBank/DDBJ whole genome shotgun (WGS) entry which is preliminary data.</text>
</comment>
<feature type="non-terminal residue" evidence="5">
    <location>
        <position position="195"/>
    </location>
</feature>
<gene>
    <name evidence="5" type="ORF">B1B_10643</name>
</gene>
<proteinExistence type="predicted"/>
<dbReference type="InterPro" id="IPR032678">
    <property type="entry name" value="tRNA-synt_1_cat_dom"/>
</dbReference>
<accession>T1A6P2</accession>
<dbReference type="InterPro" id="IPR024909">
    <property type="entry name" value="Cys-tRNA/MSH_ligase"/>
</dbReference>
<dbReference type="Gene3D" id="3.40.50.620">
    <property type="entry name" value="HUPs"/>
    <property type="match status" value="1"/>
</dbReference>
<name>T1A6P2_9ZZZZ</name>
<dbReference type="InterPro" id="IPR014729">
    <property type="entry name" value="Rossmann-like_a/b/a_fold"/>
</dbReference>
<evidence type="ECO:0000256" key="1">
    <source>
        <dbReference type="ARBA" id="ARBA00022598"/>
    </source>
</evidence>